<evidence type="ECO:0000256" key="6">
    <source>
        <dbReference type="ARBA" id="ARBA00022651"/>
    </source>
</evidence>
<evidence type="ECO:0000256" key="3">
    <source>
        <dbReference type="ARBA" id="ARBA00004851"/>
    </source>
</evidence>
<evidence type="ECO:0000256" key="10">
    <source>
        <dbReference type="ARBA" id="ARBA00023326"/>
    </source>
</evidence>
<dbReference type="EC" id="3.2.1.8" evidence="11"/>
<comment type="subcellular location">
    <subcellularLocation>
        <location evidence="2">Secreted</location>
    </subcellularLocation>
</comment>
<feature type="domain" description="GH10" evidence="13">
    <location>
        <begin position="53"/>
        <end position="336"/>
    </location>
</feature>
<evidence type="ECO:0000256" key="4">
    <source>
        <dbReference type="ARBA" id="ARBA00007495"/>
    </source>
</evidence>
<name>A0AAD4GSX8_ASPNN</name>
<evidence type="ECO:0000256" key="12">
    <source>
        <dbReference type="SAM" id="SignalP"/>
    </source>
</evidence>
<dbReference type="PRINTS" id="PR00134">
    <property type="entry name" value="GLHYDRLASE10"/>
</dbReference>
<organism evidence="14 15">
    <name type="scientific">Aspergillus nanangensis</name>
    <dbReference type="NCBI Taxonomy" id="2582783"/>
    <lineage>
        <taxon>Eukaryota</taxon>
        <taxon>Fungi</taxon>
        <taxon>Dikarya</taxon>
        <taxon>Ascomycota</taxon>
        <taxon>Pezizomycotina</taxon>
        <taxon>Eurotiomycetes</taxon>
        <taxon>Eurotiomycetidae</taxon>
        <taxon>Eurotiales</taxon>
        <taxon>Aspergillaceae</taxon>
        <taxon>Aspergillus</taxon>
        <taxon>Aspergillus subgen. Circumdati</taxon>
    </lineage>
</organism>
<proteinExistence type="inferred from homology"/>
<keyword evidence="15" id="KW-1185">Reference proteome</keyword>
<sequence length="339" mass="37631">MHFTRLGLITATLGLGGLAMASPYHLRGLNEAANARGKEWFGTALTVRKDKVESSLLADTTQFGSITPENALKWDLTEPTQGHFEWEAADAVLDVAVAHGQEVHCTNLVWHKRLPCWLLEGKWDNATLIDVMTHHIKTVAGKYQALDDDGNLRDSIWYKTIGEAFIPIAFRAAAEADPETKLYYNDFDLEYNSNKTAAARRLVQLIQSYGVRIDGVGFQAHLSSEVTPTSPRTVPSKDVLIQSLESMTDLGVEVAYTEIDIRMSLPATEAKLQVQAEKWANVVGSCMDVDRCVGMTVWGFSDRYNWVPDFYPGEGAASLWDNQFHKKPAYSAAMDAIKS</sequence>
<reference evidence="14" key="1">
    <citation type="journal article" date="2019" name="Beilstein J. Org. Chem.">
        <title>Nanangenines: drimane sesquiterpenoids as the dominant metabolite cohort of a novel Australian fungus, Aspergillus nanangensis.</title>
        <authorList>
            <person name="Lacey H.J."/>
            <person name="Gilchrist C.L.M."/>
            <person name="Crombie A."/>
            <person name="Kalaitzis J.A."/>
            <person name="Vuong D."/>
            <person name="Rutledge P.J."/>
            <person name="Turner P."/>
            <person name="Pitt J.I."/>
            <person name="Lacey E."/>
            <person name="Chooi Y.H."/>
            <person name="Piggott A.M."/>
        </authorList>
    </citation>
    <scope>NUCLEOTIDE SEQUENCE</scope>
    <source>
        <strain evidence="14">MST-FP2251</strain>
    </source>
</reference>
<keyword evidence="5" id="KW-0964">Secreted</keyword>
<evidence type="ECO:0000256" key="9">
    <source>
        <dbReference type="ARBA" id="ARBA00023277"/>
    </source>
</evidence>
<evidence type="ECO:0000256" key="5">
    <source>
        <dbReference type="ARBA" id="ARBA00022525"/>
    </source>
</evidence>
<dbReference type="GO" id="GO:0031176">
    <property type="term" value="F:endo-1,4-beta-xylanase activity"/>
    <property type="evidence" value="ECO:0007669"/>
    <property type="project" value="UniProtKB-EC"/>
</dbReference>
<keyword evidence="6" id="KW-0858">Xylan degradation</keyword>
<evidence type="ECO:0000256" key="11">
    <source>
        <dbReference type="RuleBase" id="RU361174"/>
    </source>
</evidence>
<keyword evidence="8" id="KW-1015">Disulfide bond</keyword>
<feature type="chain" id="PRO_5042192562" description="Beta-xylanase" evidence="12">
    <location>
        <begin position="22"/>
        <end position="339"/>
    </location>
</feature>
<evidence type="ECO:0000259" key="13">
    <source>
        <dbReference type="PROSITE" id="PS51760"/>
    </source>
</evidence>
<feature type="signal peptide" evidence="12">
    <location>
        <begin position="1"/>
        <end position="21"/>
    </location>
</feature>
<evidence type="ECO:0000313" key="14">
    <source>
        <dbReference type="EMBL" id="KAF9888055.1"/>
    </source>
</evidence>
<comment type="caution">
    <text evidence="14">The sequence shown here is derived from an EMBL/GenBank/DDBJ whole genome shotgun (WGS) entry which is preliminary data.</text>
</comment>
<keyword evidence="11" id="KW-0326">Glycosidase</keyword>
<dbReference type="PANTHER" id="PTHR31490:SF35">
    <property type="entry name" value="ENDO-1,4-BETA-XYLANASE"/>
    <property type="match status" value="1"/>
</dbReference>
<keyword evidence="12" id="KW-0732">Signal</keyword>
<dbReference type="AlphaFoldDB" id="A0AAD4GSX8"/>
<protein>
    <recommendedName>
        <fullName evidence="11">Beta-xylanase</fullName>
        <ecNumber evidence="11">3.2.1.8</ecNumber>
    </recommendedName>
</protein>
<dbReference type="SUPFAM" id="SSF51445">
    <property type="entry name" value="(Trans)glycosidases"/>
    <property type="match status" value="1"/>
</dbReference>
<dbReference type="InterPro" id="IPR017853">
    <property type="entry name" value="GH"/>
</dbReference>
<evidence type="ECO:0000256" key="2">
    <source>
        <dbReference type="ARBA" id="ARBA00004613"/>
    </source>
</evidence>
<dbReference type="Gene3D" id="3.20.20.80">
    <property type="entry name" value="Glycosidases"/>
    <property type="match status" value="1"/>
</dbReference>
<reference evidence="14" key="2">
    <citation type="submission" date="2020-02" db="EMBL/GenBank/DDBJ databases">
        <authorList>
            <person name="Gilchrist C.L.M."/>
            <person name="Chooi Y.-H."/>
        </authorList>
    </citation>
    <scope>NUCLEOTIDE SEQUENCE</scope>
    <source>
        <strain evidence="14">MST-FP2251</strain>
    </source>
</reference>
<evidence type="ECO:0000256" key="7">
    <source>
        <dbReference type="ARBA" id="ARBA00022801"/>
    </source>
</evidence>
<keyword evidence="9 11" id="KW-0119">Carbohydrate metabolism</keyword>
<evidence type="ECO:0000256" key="1">
    <source>
        <dbReference type="ARBA" id="ARBA00000681"/>
    </source>
</evidence>
<evidence type="ECO:0000256" key="8">
    <source>
        <dbReference type="ARBA" id="ARBA00023157"/>
    </source>
</evidence>
<evidence type="ECO:0000313" key="15">
    <source>
        <dbReference type="Proteomes" id="UP001194746"/>
    </source>
</evidence>
<dbReference type="InterPro" id="IPR001000">
    <property type="entry name" value="GH10_dom"/>
</dbReference>
<keyword evidence="10 11" id="KW-0624">Polysaccharide degradation</keyword>
<gene>
    <name evidence="14" type="ORF">FE257_009320</name>
</gene>
<comment type="catalytic activity">
    <reaction evidence="1 11">
        <text>Endohydrolysis of (1-&gt;4)-beta-D-xylosidic linkages in xylans.</text>
        <dbReference type="EC" id="3.2.1.8"/>
    </reaction>
</comment>
<comment type="similarity">
    <text evidence="4 11">Belongs to the glycosyl hydrolase 10 (cellulase F) family.</text>
</comment>
<comment type="pathway">
    <text evidence="3">Glycan degradation; xylan degradation.</text>
</comment>
<dbReference type="PANTHER" id="PTHR31490">
    <property type="entry name" value="GLYCOSYL HYDROLASE"/>
    <property type="match status" value="1"/>
</dbReference>
<accession>A0AAD4GSX8</accession>
<dbReference type="EMBL" id="VCAU01000052">
    <property type="protein sequence ID" value="KAF9888055.1"/>
    <property type="molecule type" value="Genomic_DNA"/>
</dbReference>
<dbReference type="InterPro" id="IPR044846">
    <property type="entry name" value="GH10"/>
</dbReference>
<dbReference type="GO" id="GO:0045493">
    <property type="term" value="P:xylan catabolic process"/>
    <property type="evidence" value="ECO:0007669"/>
    <property type="project" value="UniProtKB-KW"/>
</dbReference>
<dbReference type="SMART" id="SM00633">
    <property type="entry name" value="Glyco_10"/>
    <property type="match status" value="1"/>
</dbReference>
<keyword evidence="7 11" id="KW-0378">Hydrolase</keyword>
<dbReference type="Pfam" id="PF00331">
    <property type="entry name" value="Glyco_hydro_10"/>
    <property type="match status" value="1"/>
</dbReference>
<dbReference type="Proteomes" id="UP001194746">
    <property type="component" value="Unassembled WGS sequence"/>
</dbReference>
<dbReference type="GO" id="GO:0005576">
    <property type="term" value="C:extracellular region"/>
    <property type="evidence" value="ECO:0007669"/>
    <property type="project" value="UniProtKB-SubCell"/>
</dbReference>
<dbReference type="PROSITE" id="PS51760">
    <property type="entry name" value="GH10_2"/>
    <property type="match status" value="1"/>
</dbReference>